<dbReference type="EMBL" id="KV609307">
    <property type="protein sequence ID" value="OPL20406.1"/>
    <property type="molecule type" value="Genomic_DNA"/>
</dbReference>
<evidence type="ECO:0000256" key="2">
    <source>
        <dbReference type="ARBA" id="ARBA00023242"/>
    </source>
</evidence>
<feature type="compositionally biased region" description="Acidic residues" evidence="3">
    <location>
        <begin position="156"/>
        <end position="165"/>
    </location>
</feature>
<keyword evidence="5" id="KW-1185">Reference proteome</keyword>
<proteinExistence type="predicted"/>
<comment type="subcellular location">
    <subcellularLocation>
        <location evidence="1">Nucleus</location>
    </subcellularLocation>
</comment>
<dbReference type="GO" id="GO:0043565">
    <property type="term" value="F:sequence-specific DNA binding"/>
    <property type="evidence" value="ECO:0007669"/>
    <property type="project" value="TreeGrafter"/>
</dbReference>
<dbReference type="GO" id="GO:0003723">
    <property type="term" value="F:RNA binding"/>
    <property type="evidence" value="ECO:0007669"/>
    <property type="project" value="TreeGrafter"/>
</dbReference>
<feature type="non-terminal residue" evidence="4">
    <location>
        <position position="165"/>
    </location>
</feature>
<gene>
    <name evidence="4" type="ORF">AM593_05402</name>
</gene>
<dbReference type="GO" id="GO:0003714">
    <property type="term" value="F:transcription corepressor activity"/>
    <property type="evidence" value="ECO:0007669"/>
    <property type="project" value="TreeGrafter"/>
</dbReference>
<dbReference type="Pfam" id="PF04931">
    <property type="entry name" value="DNA_pol_phi"/>
    <property type="match status" value="1"/>
</dbReference>
<evidence type="ECO:0000256" key="3">
    <source>
        <dbReference type="SAM" id="MobiDB-lite"/>
    </source>
</evidence>
<reference evidence="4 5" key="1">
    <citation type="journal article" date="2016" name="PLoS ONE">
        <title>A First Insight into the Genome of the Filter-Feeder Mussel Mytilus galloprovincialis.</title>
        <authorList>
            <person name="Murgarella M."/>
            <person name="Puiu D."/>
            <person name="Novoa B."/>
            <person name="Figueras A."/>
            <person name="Posada D."/>
            <person name="Canchaya C."/>
        </authorList>
    </citation>
    <scope>NUCLEOTIDE SEQUENCE [LARGE SCALE GENOMIC DNA]</scope>
    <source>
        <tissue evidence="4">Muscle</tissue>
    </source>
</reference>
<sequence length="165" mass="18441">LIVCYKKASETKRKSVGKTPKKEPAWIEVLTELLLSMMSQGSTFARMVANNVCACMAKHITPEAMSLITEVLKVQKPGEDNSLFDLEDDEDDMEDMESDDEGEEDEKEAEEDEKEAEEMEESDADDDIDSSESEEDEVDEEFRTAIKSALGPAAVEEGDDDDDEE</sequence>
<accession>A0A3R5Q1P7</accession>
<name>A0A3R5Q1P7_MYTGA</name>
<dbReference type="InterPro" id="IPR007015">
    <property type="entry name" value="DNA_pol_V/MYBBP1A"/>
</dbReference>
<evidence type="ECO:0000313" key="5">
    <source>
        <dbReference type="Proteomes" id="UP000266721"/>
    </source>
</evidence>
<feature type="compositionally biased region" description="Acidic residues" evidence="3">
    <location>
        <begin position="85"/>
        <end position="140"/>
    </location>
</feature>
<evidence type="ECO:0000256" key="1">
    <source>
        <dbReference type="ARBA" id="ARBA00004123"/>
    </source>
</evidence>
<dbReference type="PANTHER" id="PTHR13213">
    <property type="entry name" value="MYB-BINDING PROTEIN 1A FAMILY MEMBER"/>
    <property type="match status" value="1"/>
</dbReference>
<protein>
    <submittedName>
        <fullName evidence="4">Myb-binding 1a protein</fullName>
    </submittedName>
</protein>
<dbReference type="GO" id="GO:0005730">
    <property type="term" value="C:nucleolus"/>
    <property type="evidence" value="ECO:0007669"/>
    <property type="project" value="InterPro"/>
</dbReference>
<dbReference type="AlphaFoldDB" id="A0A3R5Q1P7"/>
<organism evidence="4 5">
    <name type="scientific">Mytilus galloprovincialis</name>
    <name type="common">Mediterranean mussel</name>
    <dbReference type="NCBI Taxonomy" id="29158"/>
    <lineage>
        <taxon>Eukaryota</taxon>
        <taxon>Metazoa</taxon>
        <taxon>Spiralia</taxon>
        <taxon>Lophotrochozoa</taxon>
        <taxon>Mollusca</taxon>
        <taxon>Bivalvia</taxon>
        <taxon>Autobranchia</taxon>
        <taxon>Pteriomorphia</taxon>
        <taxon>Mytilida</taxon>
        <taxon>Mytiloidea</taxon>
        <taxon>Mytilidae</taxon>
        <taxon>Mytilinae</taxon>
        <taxon>Mytilus</taxon>
    </lineage>
</organism>
<dbReference type="Proteomes" id="UP000266721">
    <property type="component" value="Unassembled WGS sequence"/>
</dbReference>
<evidence type="ECO:0000313" key="4">
    <source>
        <dbReference type="EMBL" id="OPL20406.1"/>
    </source>
</evidence>
<feature type="region of interest" description="Disordered" evidence="3">
    <location>
        <begin position="76"/>
        <end position="165"/>
    </location>
</feature>
<keyword evidence="2" id="KW-0539">Nucleus</keyword>
<feature type="non-terminal residue" evidence="4">
    <location>
        <position position="1"/>
    </location>
</feature>
<dbReference type="PANTHER" id="PTHR13213:SF2">
    <property type="entry name" value="MYB-BINDING PROTEIN 1A"/>
    <property type="match status" value="1"/>
</dbReference>